<keyword evidence="2" id="KW-1185">Reference proteome</keyword>
<sequence>HVDMHYSRAAFGITMAQMMHLRPSRRERNKAAPKPQRHRLNAMDCSGNGICIGDDCSAGRLN</sequence>
<protein>
    <submittedName>
        <fullName evidence="1">Uncharacterized protein</fullName>
    </submittedName>
</protein>
<proteinExistence type="predicted"/>
<gene>
    <name evidence="1" type="ORF">GWI33_010267</name>
</gene>
<comment type="caution">
    <text evidence="1">The sequence shown here is derived from an EMBL/GenBank/DDBJ whole genome shotgun (WGS) entry which is preliminary data.</text>
</comment>
<reference evidence="1" key="1">
    <citation type="submission" date="2020-08" db="EMBL/GenBank/DDBJ databases">
        <title>Genome sequencing and assembly of the red palm weevil Rhynchophorus ferrugineus.</title>
        <authorList>
            <person name="Dias G.B."/>
            <person name="Bergman C.M."/>
            <person name="Manee M."/>
        </authorList>
    </citation>
    <scope>NUCLEOTIDE SEQUENCE</scope>
    <source>
        <strain evidence="1">AA-2017</strain>
        <tissue evidence="1">Whole larva</tissue>
    </source>
</reference>
<dbReference type="EMBL" id="JAACXV010006578">
    <property type="protein sequence ID" value="KAF7276472.1"/>
    <property type="molecule type" value="Genomic_DNA"/>
</dbReference>
<evidence type="ECO:0000313" key="2">
    <source>
        <dbReference type="Proteomes" id="UP000625711"/>
    </source>
</evidence>
<organism evidence="1 2">
    <name type="scientific">Rhynchophorus ferrugineus</name>
    <name type="common">Red palm weevil</name>
    <name type="synonym">Curculio ferrugineus</name>
    <dbReference type="NCBI Taxonomy" id="354439"/>
    <lineage>
        <taxon>Eukaryota</taxon>
        <taxon>Metazoa</taxon>
        <taxon>Ecdysozoa</taxon>
        <taxon>Arthropoda</taxon>
        <taxon>Hexapoda</taxon>
        <taxon>Insecta</taxon>
        <taxon>Pterygota</taxon>
        <taxon>Neoptera</taxon>
        <taxon>Endopterygota</taxon>
        <taxon>Coleoptera</taxon>
        <taxon>Polyphaga</taxon>
        <taxon>Cucujiformia</taxon>
        <taxon>Curculionidae</taxon>
        <taxon>Dryophthorinae</taxon>
        <taxon>Rhynchophorus</taxon>
    </lineage>
</organism>
<name>A0A834ICG5_RHYFE</name>
<dbReference type="Proteomes" id="UP000625711">
    <property type="component" value="Unassembled WGS sequence"/>
</dbReference>
<evidence type="ECO:0000313" key="1">
    <source>
        <dbReference type="EMBL" id="KAF7276472.1"/>
    </source>
</evidence>
<dbReference type="AlphaFoldDB" id="A0A834ICG5"/>
<feature type="non-terminal residue" evidence="1">
    <location>
        <position position="1"/>
    </location>
</feature>
<accession>A0A834ICG5</accession>